<dbReference type="EMBL" id="MU859364">
    <property type="protein sequence ID" value="KAK3947364.1"/>
    <property type="molecule type" value="Genomic_DNA"/>
</dbReference>
<evidence type="ECO:0000313" key="2">
    <source>
        <dbReference type="Proteomes" id="UP001303222"/>
    </source>
</evidence>
<name>A0AAN6NK80_9PEZI</name>
<accession>A0AAN6NK80</accession>
<sequence>MKESPSANPVVAFRPAALAQAAVSHPLPASFQTLHLHQPLARRRAFPFFQLPPEIRNMVYGFMVTSENPIVPHRTHPIPVWHWHVRNGRGAVGPLYRLYDALPTVFRISPRFAREAEVVFYTTNTFDLDLTYHRQWLARISMLNSSIIRQLEIKCFQDFGDVDHEDVEAWIAKLVSMGNTVKKRCQGLTELELRFGLLRTETGGEIDARQCLRLFVVNEAVKVAWRLRRLKRLRKLTVRVHEEWQNTEHLVGLLQQLTGDLKRGVVVEGIHVATVNSYRLPGAPPNINQHHHEDQERKFFEGWRDRETGAVVAQELTWEIPVGWPTCYRRNRE</sequence>
<dbReference type="PANTHER" id="PTHR42085:SF4">
    <property type="entry name" value="F-BOX DOMAIN-CONTAINING PROTEIN"/>
    <property type="match status" value="1"/>
</dbReference>
<organism evidence="1 2">
    <name type="scientific">Pseudoneurospora amorphoporcata</name>
    <dbReference type="NCBI Taxonomy" id="241081"/>
    <lineage>
        <taxon>Eukaryota</taxon>
        <taxon>Fungi</taxon>
        <taxon>Dikarya</taxon>
        <taxon>Ascomycota</taxon>
        <taxon>Pezizomycotina</taxon>
        <taxon>Sordariomycetes</taxon>
        <taxon>Sordariomycetidae</taxon>
        <taxon>Sordariales</taxon>
        <taxon>Sordariaceae</taxon>
        <taxon>Pseudoneurospora</taxon>
    </lineage>
</organism>
<dbReference type="Proteomes" id="UP001303222">
    <property type="component" value="Unassembled WGS sequence"/>
</dbReference>
<comment type="caution">
    <text evidence="1">The sequence shown here is derived from an EMBL/GenBank/DDBJ whole genome shotgun (WGS) entry which is preliminary data.</text>
</comment>
<dbReference type="PANTHER" id="PTHR42085">
    <property type="entry name" value="F-BOX DOMAIN-CONTAINING PROTEIN"/>
    <property type="match status" value="1"/>
</dbReference>
<dbReference type="InterPro" id="IPR038883">
    <property type="entry name" value="AN11006-like"/>
</dbReference>
<protein>
    <submittedName>
        <fullName evidence="1">Uncharacterized protein</fullName>
    </submittedName>
</protein>
<dbReference type="AlphaFoldDB" id="A0AAN6NK80"/>
<reference evidence="1" key="2">
    <citation type="submission" date="2023-06" db="EMBL/GenBank/DDBJ databases">
        <authorList>
            <consortium name="Lawrence Berkeley National Laboratory"/>
            <person name="Mondo S.J."/>
            <person name="Hensen N."/>
            <person name="Bonometti L."/>
            <person name="Westerberg I."/>
            <person name="Brannstrom I.O."/>
            <person name="Guillou S."/>
            <person name="Cros-Aarteil S."/>
            <person name="Calhoun S."/>
            <person name="Haridas S."/>
            <person name="Kuo A."/>
            <person name="Pangilinan J."/>
            <person name="Riley R."/>
            <person name="Labutti K."/>
            <person name="Andreopoulos B."/>
            <person name="Lipzen A."/>
            <person name="Chen C."/>
            <person name="Yanf M."/>
            <person name="Daum C."/>
            <person name="Ng V."/>
            <person name="Clum A."/>
            <person name="Steindorff A."/>
            <person name="Ohm R."/>
            <person name="Martin F."/>
            <person name="Silar P."/>
            <person name="Natvig D."/>
            <person name="Lalanne C."/>
            <person name="Gautier V."/>
            <person name="Ament-Velasquez S.L."/>
            <person name="Kruys A."/>
            <person name="Hutchinson M.I."/>
            <person name="Powell A.J."/>
            <person name="Barry K."/>
            <person name="Miller A.N."/>
            <person name="Grigoriev I.V."/>
            <person name="Debuchy R."/>
            <person name="Gladieux P."/>
            <person name="Thoren M.H."/>
            <person name="Johannesson H."/>
        </authorList>
    </citation>
    <scope>NUCLEOTIDE SEQUENCE</scope>
    <source>
        <strain evidence="1">CBS 626.80</strain>
    </source>
</reference>
<keyword evidence="2" id="KW-1185">Reference proteome</keyword>
<reference evidence="1" key="1">
    <citation type="journal article" date="2023" name="Mol. Phylogenet. Evol.">
        <title>Genome-scale phylogeny and comparative genomics of the fungal order Sordariales.</title>
        <authorList>
            <person name="Hensen N."/>
            <person name="Bonometti L."/>
            <person name="Westerberg I."/>
            <person name="Brannstrom I.O."/>
            <person name="Guillou S."/>
            <person name="Cros-Aarteil S."/>
            <person name="Calhoun S."/>
            <person name="Haridas S."/>
            <person name="Kuo A."/>
            <person name="Mondo S."/>
            <person name="Pangilinan J."/>
            <person name="Riley R."/>
            <person name="LaButti K."/>
            <person name="Andreopoulos B."/>
            <person name="Lipzen A."/>
            <person name="Chen C."/>
            <person name="Yan M."/>
            <person name="Daum C."/>
            <person name="Ng V."/>
            <person name="Clum A."/>
            <person name="Steindorff A."/>
            <person name="Ohm R.A."/>
            <person name="Martin F."/>
            <person name="Silar P."/>
            <person name="Natvig D.O."/>
            <person name="Lalanne C."/>
            <person name="Gautier V."/>
            <person name="Ament-Velasquez S.L."/>
            <person name="Kruys A."/>
            <person name="Hutchinson M.I."/>
            <person name="Powell A.J."/>
            <person name="Barry K."/>
            <person name="Miller A.N."/>
            <person name="Grigoriev I.V."/>
            <person name="Debuchy R."/>
            <person name="Gladieux P."/>
            <person name="Hiltunen Thoren M."/>
            <person name="Johannesson H."/>
        </authorList>
    </citation>
    <scope>NUCLEOTIDE SEQUENCE</scope>
    <source>
        <strain evidence="1">CBS 626.80</strain>
    </source>
</reference>
<proteinExistence type="predicted"/>
<evidence type="ECO:0000313" key="1">
    <source>
        <dbReference type="EMBL" id="KAK3947364.1"/>
    </source>
</evidence>
<gene>
    <name evidence="1" type="ORF">QBC32DRAFT_89506</name>
</gene>